<dbReference type="SUPFAM" id="SSF53300">
    <property type="entry name" value="vWA-like"/>
    <property type="match status" value="1"/>
</dbReference>
<feature type="region of interest" description="Disordered" evidence="1">
    <location>
        <begin position="237"/>
        <end position="259"/>
    </location>
</feature>
<dbReference type="Gene3D" id="3.40.50.410">
    <property type="entry name" value="von Willebrand factor, type A domain"/>
    <property type="match status" value="1"/>
</dbReference>
<protein>
    <recommendedName>
        <fullName evidence="4">VWFA domain-containing protein</fullName>
    </recommendedName>
</protein>
<dbReference type="AlphaFoldDB" id="A0A917G1T7"/>
<accession>A0A917G1T7</accession>
<proteinExistence type="predicted"/>
<evidence type="ECO:0000313" key="3">
    <source>
        <dbReference type="Proteomes" id="UP000644756"/>
    </source>
</evidence>
<organism evidence="2 3">
    <name type="scientific">Paenibacillus abyssi</name>
    <dbReference type="NCBI Taxonomy" id="1340531"/>
    <lineage>
        <taxon>Bacteria</taxon>
        <taxon>Bacillati</taxon>
        <taxon>Bacillota</taxon>
        <taxon>Bacilli</taxon>
        <taxon>Bacillales</taxon>
        <taxon>Paenibacillaceae</taxon>
        <taxon>Paenibacillus</taxon>
    </lineage>
</organism>
<name>A0A917G1T7_9BACL</name>
<dbReference type="InterPro" id="IPR036465">
    <property type="entry name" value="vWFA_dom_sf"/>
</dbReference>
<sequence length="633" mass="71378">MPAVATVLKTKTQMIKDREGARVKRWLHILFGGRKFGFQWTNAQTSYTDGKDVFAKYDIVRPGGGPDFTEEEKRVIRKATSVHERGHIEYDIIEDFIKWVEEWSSPTRADWESNVKYPRDWTRFFGNVLLDGRMENFTIIDHPEVDEFIQFKNYNWKCAPMTPNNHVQDFRLLYMTRSLGMIDPVDLNRASIELIDSVQPLIEKARIESTTQQCLDRAHEIMQSTWPTLMEWMEADGQSPSEPMFSFSGDADDPNVSWGDKDEVEQNVLRIQVRIQMAEQGEEEKDANPENGDGEDSSGGAGCAGEQDEEQEAPAAPDFSGALKSASKEAEADEKEAEAEIGPYSSVEMKIEIDPGMKRPAFSASASSAAYRMQNLGRYQATEQAIKRDIDMTAKVLKELCEPTPDELLMNQRSGKVLVGRMWRNEALGENNFFARKLVGTPGAEVRIGMMGDISGSTGDTFRGTSRRVIDEIRKSLILMTAACEKANIPSAAYAFTEFDDTAIFPLKPFGRFGAIEKGFLGAIEAESGNRDTLALQFMINEMSKYNEGIRLIVMISDGMPCFEGHEDENTMRLMVQQAEKKGIDVLCLYCGPERDDIIKLVQHMYPGGAINVGKNLSRDLAKHVKRVIRRRR</sequence>
<feature type="compositionally biased region" description="Low complexity" evidence="1">
    <location>
        <begin position="313"/>
        <end position="325"/>
    </location>
</feature>
<evidence type="ECO:0000313" key="2">
    <source>
        <dbReference type="EMBL" id="GGG18564.1"/>
    </source>
</evidence>
<reference evidence="2" key="1">
    <citation type="journal article" date="2014" name="Int. J. Syst. Evol. Microbiol.">
        <title>Complete genome sequence of Corynebacterium casei LMG S-19264T (=DSM 44701T), isolated from a smear-ripened cheese.</title>
        <authorList>
            <consortium name="US DOE Joint Genome Institute (JGI-PGF)"/>
            <person name="Walter F."/>
            <person name="Albersmeier A."/>
            <person name="Kalinowski J."/>
            <person name="Ruckert C."/>
        </authorList>
    </citation>
    <scope>NUCLEOTIDE SEQUENCE</scope>
    <source>
        <strain evidence="2">CGMCC 1.12987</strain>
    </source>
</reference>
<dbReference type="EMBL" id="BMGR01000014">
    <property type="protein sequence ID" value="GGG18564.1"/>
    <property type="molecule type" value="Genomic_DNA"/>
</dbReference>
<keyword evidence="3" id="KW-1185">Reference proteome</keyword>
<dbReference type="Proteomes" id="UP000644756">
    <property type="component" value="Unassembled WGS sequence"/>
</dbReference>
<evidence type="ECO:0000256" key="1">
    <source>
        <dbReference type="SAM" id="MobiDB-lite"/>
    </source>
</evidence>
<reference evidence="2" key="2">
    <citation type="submission" date="2020-09" db="EMBL/GenBank/DDBJ databases">
        <authorList>
            <person name="Sun Q."/>
            <person name="Zhou Y."/>
        </authorList>
    </citation>
    <scope>NUCLEOTIDE SEQUENCE</scope>
    <source>
        <strain evidence="2">CGMCC 1.12987</strain>
    </source>
</reference>
<gene>
    <name evidence="2" type="ORF">GCM10010916_39230</name>
</gene>
<dbReference type="InterPro" id="IPR051928">
    <property type="entry name" value="NorD/CobT"/>
</dbReference>
<dbReference type="PANTHER" id="PTHR41248">
    <property type="entry name" value="NORD PROTEIN"/>
    <property type="match status" value="1"/>
</dbReference>
<dbReference type="PANTHER" id="PTHR41248:SF1">
    <property type="entry name" value="NORD PROTEIN"/>
    <property type="match status" value="1"/>
</dbReference>
<comment type="caution">
    <text evidence="2">The sequence shown here is derived from an EMBL/GenBank/DDBJ whole genome shotgun (WGS) entry which is preliminary data.</text>
</comment>
<evidence type="ECO:0008006" key="4">
    <source>
        <dbReference type="Google" id="ProtNLM"/>
    </source>
</evidence>
<dbReference type="RefSeq" id="WP_188532766.1">
    <property type="nucleotide sequence ID" value="NZ_BMGR01000014.1"/>
</dbReference>
<feature type="region of interest" description="Disordered" evidence="1">
    <location>
        <begin position="279"/>
        <end position="343"/>
    </location>
</feature>